<organism evidence="3 4">
    <name type="scientific">Svornostia abyssi</name>
    <dbReference type="NCBI Taxonomy" id="2898438"/>
    <lineage>
        <taxon>Bacteria</taxon>
        <taxon>Bacillati</taxon>
        <taxon>Actinomycetota</taxon>
        <taxon>Thermoleophilia</taxon>
        <taxon>Solirubrobacterales</taxon>
        <taxon>Baekduiaceae</taxon>
        <taxon>Svornostia</taxon>
    </lineage>
</organism>
<dbReference type="Gene3D" id="3.30.420.10">
    <property type="entry name" value="Ribonuclease H-like superfamily/Ribonuclease H"/>
    <property type="match status" value="1"/>
</dbReference>
<dbReference type="PANTHER" id="PTHR47515">
    <property type="entry name" value="LOW CALCIUM RESPONSE LOCUS PROTEIN T"/>
    <property type="match status" value="1"/>
</dbReference>
<evidence type="ECO:0000313" key="3">
    <source>
        <dbReference type="EMBL" id="UUY05187.1"/>
    </source>
</evidence>
<dbReference type="EMBL" id="CP088295">
    <property type="protein sequence ID" value="UUY05187.1"/>
    <property type="molecule type" value="Genomic_DNA"/>
</dbReference>
<dbReference type="Pfam" id="PF00665">
    <property type="entry name" value="rve"/>
    <property type="match status" value="1"/>
</dbReference>
<dbReference type="SUPFAM" id="SSF53098">
    <property type="entry name" value="Ribonuclease H-like"/>
    <property type="match status" value="1"/>
</dbReference>
<reference evidence="4" key="1">
    <citation type="submission" date="2021-11" db="EMBL/GenBank/DDBJ databases">
        <title>Cultivation dependent microbiological survey of springs from the worlds oldest radium mine currently devoted to the extraction of radon-saturated water.</title>
        <authorList>
            <person name="Kapinusova G."/>
            <person name="Smrhova T."/>
            <person name="Strejcek M."/>
            <person name="Suman J."/>
            <person name="Jani K."/>
            <person name="Pajer P."/>
            <person name="Uhlik O."/>
        </authorList>
    </citation>
    <scope>NUCLEOTIDE SEQUENCE [LARGE SCALE GENOMIC DNA]</scope>
    <source>
        <strain evidence="4">J379</strain>
    </source>
</reference>
<evidence type="ECO:0000259" key="2">
    <source>
        <dbReference type="PROSITE" id="PS50994"/>
    </source>
</evidence>
<dbReference type="PROSITE" id="PS50994">
    <property type="entry name" value="INTEGRASE"/>
    <property type="match status" value="1"/>
</dbReference>
<dbReference type="Proteomes" id="UP001058860">
    <property type="component" value="Chromosome"/>
</dbReference>
<evidence type="ECO:0000313" key="4">
    <source>
        <dbReference type="Proteomes" id="UP001058860"/>
    </source>
</evidence>
<dbReference type="RefSeq" id="WP_353865649.1">
    <property type="nucleotide sequence ID" value="NZ_CP088295.1"/>
</dbReference>
<dbReference type="InterPro" id="IPR012337">
    <property type="entry name" value="RNaseH-like_sf"/>
</dbReference>
<protein>
    <submittedName>
        <fullName evidence="3">DDE-type integrase/transposase/recombinase</fullName>
    </submittedName>
</protein>
<dbReference type="PANTHER" id="PTHR47515:SF1">
    <property type="entry name" value="BLR2054 PROTEIN"/>
    <property type="match status" value="1"/>
</dbReference>
<proteinExistence type="predicted"/>
<dbReference type="InterPro" id="IPR036397">
    <property type="entry name" value="RNaseH_sf"/>
</dbReference>
<evidence type="ECO:0000256" key="1">
    <source>
        <dbReference type="SAM" id="MobiDB-lite"/>
    </source>
</evidence>
<feature type="region of interest" description="Disordered" evidence="1">
    <location>
        <begin position="38"/>
        <end position="61"/>
    </location>
</feature>
<dbReference type="InterPro" id="IPR001584">
    <property type="entry name" value="Integrase_cat-core"/>
</dbReference>
<name>A0ABY5PKV0_9ACTN</name>
<feature type="compositionally biased region" description="Basic and acidic residues" evidence="1">
    <location>
        <begin position="40"/>
        <end position="51"/>
    </location>
</feature>
<keyword evidence="4" id="KW-1185">Reference proteome</keyword>
<accession>A0ABY5PKV0</accession>
<feature type="domain" description="Integrase catalytic" evidence="2">
    <location>
        <begin position="67"/>
        <end position="214"/>
    </location>
</feature>
<gene>
    <name evidence="3" type="ORF">LRS13_06575</name>
</gene>
<sequence length="214" mass="23436">MEPSGVLGSNRFPGGVGVFCEALVAPLVTDVSGPPVVRSIPRESRRPRESPGQKAIGGRAGSTWNLQATKPNEIWSYDFVAARTDDGLPLRILNVVDEFTRRCLGCRVDRSIGSGQVAEVLAELFARHGRPRLVRSDNGREFIAASLKGWLDVQGVGQVFIEKGSPQQNAYVERFNGSMRDEKLNGELFRSVLEARVVLAERVDTCGARTAAWR</sequence>